<feature type="non-terminal residue" evidence="1">
    <location>
        <position position="116"/>
    </location>
</feature>
<dbReference type="EMBL" id="CAUYUJ010008373">
    <property type="protein sequence ID" value="CAK0823739.1"/>
    <property type="molecule type" value="Genomic_DNA"/>
</dbReference>
<protein>
    <submittedName>
        <fullName evidence="1">Uncharacterized protein</fullName>
    </submittedName>
</protein>
<dbReference type="NCBIfam" id="TIGR00756">
    <property type="entry name" value="PPR"/>
    <property type="match status" value="2"/>
</dbReference>
<dbReference type="InterPro" id="IPR011990">
    <property type="entry name" value="TPR-like_helical_dom_sf"/>
</dbReference>
<reference evidence="1" key="1">
    <citation type="submission" date="2023-10" db="EMBL/GenBank/DDBJ databases">
        <authorList>
            <person name="Chen Y."/>
            <person name="Shah S."/>
            <person name="Dougan E. K."/>
            <person name="Thang M."/>
            <person name="Chan C."/>
        </authorList>
    </citation>
    <scope>NUCLEOTIDE SEQUENCE [LARGE SCALE GENOMIC DNA]</scope>
</reference>
<proteinExistence type="predicted"/>
<name>A0ABN9RX85_9DINO</name>
<dbReference type="InterPro" id="IPR002885">
    <property type="entry name" value="PPR_rpt"/>
</dbReference>
<gene>
    <name evidence="1" type="ORF">PCOR1329_LOCUS24350</name>
</gene>
<organism evidence="1 2">
    <name type="scientific">Prorocentrum cordatum</name>
    <dbReference type="NCBI Taxonomy" id="2364126"/>
    <lineage>
        <taxon>Eukaryota</taxon>
        <taxon>Sar</taxon>
        <taxon>Alveolata</taxon>
        <taxon>Dinophyceae</taxon>
        <taxon>Prorocentrales</taxon>
        <taxon>Prorocentraceae</taxon>
        <taxon>Prorocentrum</taxon>
    </lineage>
</organism>
<accession>A0ABN9RX85</accession>
<keyword evidence="2" id="KW-1185">Reference proteome</keyword>
<sequence length="116" mass="12992">GRVTGPRHYPSLSQTLRNTRGRELLRIVDTAVPNLTHIKEFSVVLRALALDGQWRRCLRLMKEMADAGLEVNILTHNQVLAAMAKDKQVDKALAMLHEMRTGQGEGTASMLPLVHR</sequence>
<evidence type="ECO:0000313" key="2">
    <source>
        <dbReference type="Proteomes" id="UP001189429"/>
    </source>
</evidence>
<dbReference type="Gene3D" id="1.25.40.10">
    <property type="entry name" value="Tetratricopeptide repeat domain"/>
    <property type="match status" value="1"/>
</dbReference>
<dbReference type="Pfam" id="PF01535">
    <property type="entry name" value="PPR"/>
    <property type="match status" value="2"/>
</dbReference>
<evidence type="ECO:0000313" key="1">
    <source>
        <dbReference type="EMBL" id="CAK0823739.1"/>
    </source>
</evidence>
<comment type="caution">
    <text evidence="1">The sequence shown here is derived from an EMBL/GenBank/DDBJ whole genome shotgun (WGS) entry which is preliminary data.</text>
</comment>
<feature type="non-terminal residue" evidence="1">
    <location>
        <position position="1"/>
    </location>
</feature>
<dbReference type="Proteomes" id="UP001189429">
    <property type="component" value="Unassembled WGS sequence"/>
</dbReference>